<name>A0A6A6JNV0_WESOR</name>
<dbReference type="RefSeq" id="XP_033654895.1">
    <property type="nucleotide sequence ID" value="XM_033794426.1"/>
</dbReference>
<dbReference type="EMBL" id="ML986490">
    <property type="protein sequence ID" value="KAF2277356.1"/>
    <property type="molecule type" value="Genomic_DNA"/>
</dbReference>
<dbReference type="Proteomes" id="UP000800097">
    <property type="component" value="Unassembled WGS sequence"/>
</dbReference>
<proteinExistence type="predicted"/>
<protein>
    <submittedName>
        <fullName evidence="1">Uncharacterized protein</fullName>
    </submittedName>
</protein>
<accession>A0A6A6JNV0</accession>
<gene>
    <name evidence="1" type="ORF">EI97DRAFT_288892</name>
</gene>
<evidence type="ECO:0000313" key="1">
    <source>
        <dbReference type="EMBL" id="KAF2277356.1"/>
    </source>
</evidence>
<evidence type="ECO:0000313" key="2">
    <source>
        <dbReference type="Proteomes" id="UP000800097"/>
    </source>
</evidence>
<reference evidence="1" key="1">
    <citation type="journal article" date="2020" name="Stud. Mycol.">
        <title>101 Dothideomycetes genomes: a test case for predicting lifestyles and emergence of pathogens.</title>
        <authorList>
            <person name="Haridas S."/>
            <person name="Albert R."/>
            <person name="Binder M."/>
            <person name="Bloem J."/>
            <person name="Labutti K."/>
            <person name="Salamov A."/>
            <person name="Andreopoulos B."/>
            <person name="Baker S."/>
            <person name="Barry K."/>
            <person name="Bills G."/>
            <person name="Bluhm B."/>
            <person name="Cannon C."/>
            <person name="Castanera R."/>
            <person name="Culley D."/>
            <person name="Daum C."/>
            <person name="Ezra D."/>
            <person name="Gonzalez J."/>
            <person name="Henrissat B."/>
            <person name="Kuo A."/>
            <person name="Liang C."/>
            <person name="Lipzen A."/>
            <person name="Lutzoni F."/>
            <person name="Magnuson J."/>
            <person name="Mondo S."/>
            <person name="Nolan M."/>
            <person name="Ohm R."/>
            <person name="Pangilinan J."/>
            <person name="Park H.-J."/>
            <person name="Ramirez L."/>
            <person name="Alfaro M."/>
            <person name="Sun H."/>
            <person name="Tritt A."/>
            <person name="Yoshinaga Y."/>
            <person name="Zwiers L.-H."/>
            <person name="Turgeon B."/>
            <person name="Goodwin S."/>
            <person name="Spatafora J."/>
            <person name="Crous P."/>
            <person name="Grigoriev I."/>
        </authorList>
    </citation>
    <scope>NUCLEOTIDE SEQUENCE</scope>
    <source>
        <strain evidence="1">CBS 379.55</strain>
    </source>
</reference>
<sequence length="111" mass="12180">MQFAGPSPHSSAFASALPYLPDLIPHRNGPTDSGVERRSTLLCIAAGCMHTQYYSAAFWKVHVWPLCTGRTRYPPMSPQGCIQRVCSASLLLESRPWDAVPCFRVHSSSCG</sequence>
<organism evidence="1 2">
    <name type="scientific">Westerdykella ornata</name>
    <dbReference type="NCBI Taxonomy" id="318751"/>
    <lineage>
        <taxon>Eukaryota</taxon>
        <taxon>Fungi</taxon>
        <taxon>Dikarya</taxon>
        <taxon>Ascomycota</taxon>
        <taxon>Pezizomycotina</taxon>
        <taxon>Dothideomycetes</taxon>
        <taxon>Pleosporomycetidae</taxon>
        <taxon>Pleosporales</taxon>
        <taxon>Sporormiaceae</taxon>
        <taxon>Westerdykella</taxon>
    </lineage>
</organism>
<dbReference type="AlphaFoldDB" id="A0A6A6JNV0"/>
<keyword evidence="2" id="KW-1185">Reference proteome</keyword>
<dbReference type="GeneID" id="54547601"/>